<evidence type="ECO:0000313" key="3">
    <source>
        <dbReference type="EMBL" id="KAL1500655.1"/>
    </source>
</evidence>
<evidence type="ECO:0000256" key="1">
    <source>
        <dbReference type="SAM" id="SignalP"/>
    </source>
</evidence>
<comment type="caution">
    <text evidence="3">The sequence shown here is derived from an EMBL/GenBank/DDBJ whole genome shotgun (WGS) entry which is preliminary data.</text>
</comment>
<proteinExistence type="predicted"/>
<dbReference type="InterPro" id="IPR007717">
    <property type="entry name" value="NPL4_C"/>
</dbReference>
<dbReference type="Gene3D" id="3.10.20.90">
    <property type="entry name" value="Phosphatidylinositol 3-kinase Catalytic Subunit, Chain A, domain 1"/>
    <property type="match status" value="1"/>
</dbReference>
<dbReference type="Proteomes" id="UP001515480">
    <property type="component" value="Unassembled WGS sequence"/>
</dbReference>
<name>A0AB34IKU4_PRYPA</name>
<feature type="signal peptide" evidence="1">
    <location>
        <begin position="1"/>
        <end position="20"/>
    </location>
</feature>
<sequence>MSRRGLLLHLLVALCVRARGASLGLASAPSPLHTPPLSFPRPDGGLLGLRGGEAPSIVRLRTREGIKRLVLRSGELATVSELQAAVQRECKLPPAAQRLSHASGEPAEVDLTDGTRALSQLGIRHGTVLQLVEQAAAPPPPTAAGTRGARSVRRRGESMQEYLDKQAAREVLLKPPPDAPCAFCAIDARASKKFADFLLDDEFERMRFAILYGRYAADEAGRRGVQVDVMYEPPQKATSRAVELLTGAEAEAELARARTLAAALGLHEVGWAYAHPPRENAFNTYELAKMCTFRESAAAANPEASQLYVCVRFRPVYEGEEIDGDVTAEVYQPTEQCADLLRRGALQDSTKVAGEGVLKPELDLTFKLGIDLKESIDLAVFVSRVHNVARRYVSPLRTTFPYANRGISVRKLHLRKFVEKQRQADVPFLQFAADWQFLLHCSSILTAEDSEALCGAIASGGKSKKAQAALDNAERAICEYCNLPVRKV</sequence>
<dbReference type="EMBL" id="JBGBPQ010000023">
    <property type="protein sequence ID" value="KAL1500655.1"/>
    <property type="molecule type" value="Genomic_DNA"/>
</dbReference>
<dbReference type="PANTHER" id="PTHR12710">
    <property type="entry name" value="NUCLEAR PROTEIN LOCALIZATION 4"/>
    <property type="match status" value="1"/>
</dbReference>
<accession>A0AB34IKU4</accession>
<dbReference type="InterPro" id="IPR029071">
    <property type="entry name" value="Ubiquitin-like_domsf"/>
</dbReference>
<dbReference type="SUPFAM" id="SSF54236">
    <property type="entry name" value="Ubiquitin-like"/>
    <property type="match status" value="1"/>
</dbReference>
<dbReference type="Pfam" id="PF11543">
    <property type="entry name" value="UN_NPL4"/>
    <property type="match status" value="1"/>
</dbReference>
<keyword evidence="1" id="KW-0732">Signal</keyword>
<protein>
    <recommendedName>
        <fullName evidence="2">Ubiquitin-like domain-containing protein</fullName>
    </recommendedName>
</protein>
<dbReference type="InterPro" id="IPR016563">
    <property type="entry name" value="Npl4"/>
</dbReference>
<keyword evidence="4" id="KW-1185">Reference proteome</keyword>
<reference evidence="3 4" key="1">
    <citation type="journal article" date="2024" name="Science">
        <title>Giant polyketide synthase enzymes in the biosynthesis of giant marine polyether toxins.</title>
        <authorList>
            <person name="Fallon T.R."/>
            <person name="Shende V.V."/>
            <person name="Wierzbicki I.H."/>
            <person name="Pendleton A.L."/>
            <person name="Watervoot N.F."/>
            <person name="Auber R.P."/>
            <person name="Gonzalez D.J."/>
            <person name="Wisecaver J.H."/>
            <person name="Moore B.S."/>
        </authorList>
    </citation>
    <scope>NUCLEOTIDE SEQUENCE [LARGE SCALE GENOMIC DNA]</scope>
    <source>
        <strain evidence="3 4">12B1</strain>
    </source>
</reference>
<dbReference type="Pfam" id="PF05021">
    <property type="entry name" value="NPL4"/>
    <property type="match status" value="1"/>
</dbReference>
<dbReference type="AlphaFoldDB" id="A0AB34IKU4"/>
<evidence type="ECO:0000259" key="2">
    <source>
        <dbReference type="PROSITE" id="PS50053"/>
    </source>
</evidence>
<dbReference type="InterPro" id="IPR000626">
    <property type="entry name" value="Ubiquitin-like_dom"/>
</dbReference>
<evidence type="ECO:0000313" key="4">
    <source>
        <dbReference type="Proteomes" id="UP001515480"/>
    </source>
</evidence>
<dbReference type="GO" id="GO:0006511">
    <property type="term" value="P:ubiquitin-dependent protein catabolic process"/>
    <property type="evidence" value="ECO:0007669"/>
    <property type="project" value="InterPro"/>
</dbReference>
<dbReference type="PANTHER" id="PTHR12710:SF0">
    <property type="entry name" value="NUCLEAR PROTEIN LOCALIZATION PROTEIN 4 HOMOLOG"/>
    <property type="match status" value="1"/>
</dbReference>
<dbReference type="PROSITE" id="PS50053">
    <property type="entry name" value="UBIQUITIN_2"/>
    <property type="match status" value="1"/>
</dbReference>
<feature type="domain" description="Ubiquitin-like" evidence="2">
    <location>
        <begin position="58"/>
        <end position="138"/>
    </location>
</feature>
<organism evidence="3 4">
    <name type="scientific">Prymnesium parvum</name>
    <name type="common">Toxic golden alga</name>
    <dbReference type="NCBI Taxonomy" id="97485"/>
    <lineage>
        <taxon>Eukaryota</taxon>
        <taxon>Haptista</taxon>
        <taxon>Haptophyta</taxon>
        <taxon>Prymnesiophyceae</taxon>
        <taxon>Prymnesiales</taxon>
        <taxon>Prymnesiaceae</taxon>
        <taxon>Prymnesium</taxon>
    </lineage>
</organism>
<feature type="chain" id="PRO_5044271498" description="Ubiquitin-like domain-containing protein" evidence="1">
    <location>
        <begin position="21"/>
        <end position="488"/>
    </location>
</feature>
<gene>
    <name evidence="3" type="ORF">AB1Y20_013303</name>
</gene>
<dbReference type="InterPro" id="IPR024682">
    <property type="entry name" value="Npl4_Ub-like_dom"/>
</dbReference>